<evidence type="ECO:0000313" key="9">
    <source>
        <dbReference type="EMBL" id="ELR19370.1"/>
    </source>
</evidence>
<dbReference type="EMBL" id="KB007933">
    <property type="protein sequence ID" value="ELR19370.1"/>
    <property type="molecule type" value="Genomic_DNA"/>
</dbReference>
<evidence type="ECO:0000259" key="7">
    <source>
        <dbReference type="Pfam" id="PF07970"/>
    </source>
</evidence>
<evidence type="ECO:0000256" key="1">
    <source>
        <dbReference type="ARBA" id="ARBA00004141"/>
    </source>
</evidence>
<feature type="domain" description="Endoplasmic reticulum vesicle transporter C-terminal" evidence="7">
    <location>
        <begin position="117"/>
        <end position="310"/>
    </location>
</feature>
<evidence type="ECO:0000256" key="5">
    <source>
        <dbReference type="ARBA" id="ARBA00023136"/>
    </source>
</evidence>
<evidence type="ECO:0000313" key="10">
    <source>
        <dbReference type="Proteomes" id="UP000011083"/>
    </source>
</evidence>
<evidence type="ECO:0000256" key="6">
    <source>
        <dbReference type="SAM" id="Phobius"/>
    </source>
</evidence>
<dbReference type="VEuPathDB" id="AmoebaDB:ACA1_265950"/>
<comment type="similarity">
    <text evidence="2">Belongs to the ERGIC family.</text>
</comment>
<feature type="transmembrane region" description="Helical" evidence="6">
    <location>
        <begin position="292"/>
        <end position="318"/>
    </location>
</feature>
<dbReference type="GO" id="GO:0030134">
    <property type="term" value="C:COPII-coated ER to Golgi transport vesicle"/>
    <property type="evidence" value="ECO:0007669"/>
    <property type="project" value="TreeGrafter"/>
</dbReference>
<evidence type="ECO:0000259" key="8">
    <source>
        <dbReference type="Pfam" id="PF13850"/>
    </source>
</evidence>
<dbReference type="PANTHER" id="PTHR10984">
    <property type="entry name" value="ENDOPLASMIC RETICULUM-GOLGI INTERMEDIATE COMPARTMENT PROTEIN"/>
    <property type="match status" value="1"/>
</dbReference>
<keyword evidence="4 6" id="KW-1133">Transmembrane helix</keyword>
<dbReference type="InterPro" id="IPR039542">
    <property type="entry name" value="Erv_N"/>
</dbReference>
<dbReference type="PANTHER" id="PTHR10984:SF25">
    <property type="entry name" value="ENDOPLASMIC RETICULUM-GOLGI INTERMEDIATE COMPARTMENT PROTEIN 3"/>
    <property type="match status" value="1"/>
</dbReference>
<gene>
    <name evidence="9" type="ORF">ACA1_265950</name>
</gene>
<keyword evidence="3 6" id="KW-0812">Transmembrane</keyword>
<dbReference type="STRING" id="1257118.L8H296"/>
<reference evidence="9 10" key="1">
    <citation type="journal article" date="2013" name="Genome Biol.">
        <title>Genome of Acanthamoeba castellanii highlights extensive lateral gene transfer and early evolution of tyrosine kinase signaling.</title>
        <authorList>
            <person name="Clarke M."/>
            <person name="Lohan A.J."/>
            <person name="Liu B."/>
            <person name="Lagkouvardos I."/>
            <person name="Roy S."/>
            <person name="Zafar N."/>
            <person name="Bertelli C."/>
            <person name="Schilde C."/>
            <person name="Kianianmomeni A."/>
            <person name="Burglin T.R."/>
            <person name="Frech C."/>
            <person name="Turcotte B."/>
            <person name="Kopec K.O."/>
            <person name="Synnott J.M."/>
            <person name="Choo C."/>
            <person name="Paponov I."/>
            <person name="Finkler A."/>
            <person name="Soon Heng Tan C."/>
            <person name="Hutchins A.P."/>
            <person name="Weinmeier T."/>
            <person name="Rattei T."/>
            <person name="Chu J.S."/>
            <person name="Gimenez G."/>
            <person name="Irimia M."/>
            <person name="Rigden D.J."/>
            <person name="Fitzpatrick D.A."/>
            <person name="Lorenzo-Morales J."/>
            <person name="Bateman A."/>
            <person name="Chiu C.H."/>
            <person name="Tang P."/>
            <person name="Hegemann P."/>
            <person name="Fromm H."/>
            <person name="Raoult D."/>
            <person name="Greub G."/>
            <person name="Miranda-Saavedra D."/>
            <person name="Chen N."/>
            <person name="Nash P."/>
            <person name="Ginger M.L."/>
            <person name="Horn M."/>
            <person name="Schaap P."/>
            <person name="Caler L."/>
            <person name="Loftus B."/>
        </authorList>
    </citation>
    <scope>NUCLEOTIDE SEQUENCE [LARGE SCALE GENOMIC DNA]</scope>
    <source>
        <strain evidence="9 10">Neff</strain>
    </source>
</reference>
<dbReference type="KEGG" id="acan:ACA1_265950"/>
<evidence type="ECO:0000256" key="2">
    <source>
        <dbReference type="ARBA" id="ARBA00005648"/>
    </source>
</evidence>
<feature type="transmembrane region" description="Helical" evidence="6">
    <location>
        <begin position="30"/>
        <end position="52"/>
    </location>
</feature>
<evidence type="ECO:0000256" key="3">
    <source>
        <dbReference type="ARBA" id="ARBA00022692"/>
    </source>
</evidence>
<evidence type="ECO:0000256" key="4">
    <source>
        <dbReference type="ARBA" id="ARBA00022989"/>
    </source>
</evidence>
<dbReference type="Proteomes" id="UP000011083">
    <property type="component" value="Unassembled WGS sequence"/>
</dbReference>
<dbReference type="AlphaFoldDB" id="L8H296"/>
<organism evidence="9 10">
    <name type="scientific">Acanthamoeba castellanii (strain ATCC 30010 / Neff)</name>
    <dbReference type="NCBI Taxonomy" id="1257118"/>
    <lineage>
        <taxon>Eukaryota</taxon>
        <taxon>Amoebozoa</taxon>
        <taxon>Discosea</taxon>
        <taxon>Longamoebia</taxon>
        <taxon>Centramoebida</taxon>
        <taxon>Acanthamoebidae</taxon>
        <taxon>Acanthamoeba</taxon>
    </lineage>
</organism>
<keyword evidence="10" id="KW-1185">Reference proteome</keyword>
<feature type="domain" description="Endoplasmic reticulum vesicle transporter N-terminal" evidence="8">
    <location>
        <begin position="9"/>
        <end position="96"/>
    </location>
</feature>
<dbReference type="InterPro" id="IPR045888">
    <property type="entry name" value="Erv"/>
</dbReference>
<dbReference type="Pfam" id="PF07970">
    <property type="entry name" value="COPIIcoated_ERV"/>
    <property type="match status" value="1"/>
</dbReference>
<sequence>MAHSMLGLLKSFDLYRRVPKDLTKGSVPGAIVSLVCLTIMAMLISWEVYCYASIKTETQMLVDTPRNLEKIRININVTVPRIPCYVIALDTEDVLGGGVEDFQEKSIVKLHMESPDSELSGCSIAGYINVPKVPGNFHLSTHGRNVQAQDIDMQHNINSFFFTDSPRVFYPSGVSVPAWRNWHSNVVAELNAQARDQDTDDDVVGLFRPLDGITKANSQRKNGVGVSYEYYIQIVPTILEFPDGRTKHTYQFTYNFNDVATPEGKTPSVYFKYDISPITVKITRGRGSLGHFLLQLCAIVGGIFTVSGLIASVTARVAKHISSGPKLE</sequence>
<comment type="subcellular location">
    <subcellularLocation>
        <location evidence="1">Membrane</location>
        <topology evidence="1">Multi-pass membrane protein</topology>
    </subcellularLocation>
</comment>
<dbReference type="GO" id="GO:0016020">
    <property type="term" value="C:membrane"/>
    <property type="evidence" value="ECO:0007669"/>
    <property type="project" value="UniProtKB-SubCell"/>
</dbReference>
<protein>
    <submittedName>
        <fullName evidence="9">Golgi family protein, putative</fullName>
    </submittedName>
</protein>
<dbReference type="InterPro" id="IPR012936">
    <property type="entry name" value="Erv_C"/>
</dbReference>
<dbReference type="GO" id="GO:0005783">
    <property type="term" value="C:endoplasmic reticulum"/>
    <property type="evidence" value="ECO:0007669"/>
    <property type="project" value="TreeGrafter"/>
</dbReference>
<dbReference type="OrthoDB" id="270930at2759"/>
<keyword evidence="5 6" id="KW-0472">Membrane</keyword>
<name>L8H296_ACACF</name>
<dbReference type="Pfam" id="PF13850">
    <property type="entry name" value="ERGIC_N"/>
    <property type="match status" value="1"/>
</dbReference>
<dbReference type="GeneID" id="14920148"/>
<dbReference type="RefSeq" id="XP_004341455.1">
    <property type="nucleotide sequence ID" value="XM_004341407.1"/>
</dbReference>
<dbReference type="OMA" id="GNFHVHL"/>
<proteinExistence type="inferred from homology"/>
<accession>L8H296</accession>